<evidence type="ECO:0000313" key="2">
    <source>
        <dbReference type="EMBL" id="ABJ86847.1"/>
    </source>
</evidence>
<dbReference type="InParanoid" id="Q01U23"/>
<organism evidence="2">
    <name type="scientific">Solibacter usitatus (strain Ellin6076)</name>
    <dbReference type="NCBI Taxonomy" id="234267"/>
    <lineage>
        <taxon>Bacteria</taxon>
        <taxon>Pseudomonadati</taxon>
        <taxon>Acidobacteriota</taxon>
        <taxon>Terriglobia</taxon>
        <taxon>Bryobacterales</taxon>
        <taxon>Solibacteraceae</taxon>
        <taxon>Candidatus Solibacter</taxon>
    </lineage>
</organism>
<reference evidence="2" key="1">
    <citation type="submission" date="2006-10" db="EMBL/GenBank/DDBJ databases">
        <title>Complete sequence of Solibacter usitatus Ellin6076.</title>
        <authorList>
            <consortium name="US DOE Joint Genome Institute"/>
            <person name="Copeland A."/>
            <person name="Lucas S."/>
            <person name="Lapidus A."/>
            <person name="Barry K."/>
            <person name="Detter J.C."/>
            <person name="Glavina del Rio T."/>
            <person name="Hammon N."/>
            <person name="Israni S."/>
            <person name="Dalin E."/>
            <person name="Tice H."/>
            <person name="Pitluck S."/>
            <person name="Thompson L.S."/>
            <person name="Brettin T."/>
            <person name="Bruce D."/>
            <person name="Han C."/>
            <person name="Tapia R."/>
            <person name="Gilna P."/>
            <person name="Schmutz J."/>
            <person name="Larimer F."/>
            <person name="Land M."/>
            <person name="Hauser L."/>
            <person name="Kyrpides N."/>
            <person name="Mikhailova N."/>
            <person name="Janssen P.H."/>
            <person name="Kuske C.R."/>
            <person name="Richardson P."/>
        </authorList>
    </citation>
    <scope>NUCLEOTIDE SEQUENCE</scope>
    <source>
        <strain evidence="2">Ellin6076</strain>
    </source>
</reference>
<dbReference type="InterPro" id="IPR036291">
    <property type="entry name" value="NAD(P)-bd_dom_sf"/>
</dbReference>
<gene>
    <name evidence="2" type="ordered locus">Acid_5906</name>
</gene>
<dbReference type="STRING" id="234267.Acid_5906"/>
<dbReference type="InterPro" id="IPR001509">
    <property type="entry name" value="Epimerase_deHydtase"/>
</dbReference>
<protein>
    <submittedName>
        <fullName evidence="2">NAD-dependent epimerase/dehydratase</fullName>
    </submittedName>
</protein>
<accession>Q01U23</accession>
<dbReference type="PANTHER" id="PTHR43245:SF13">
    <property type="entry name" value="UDP-D-APIOSE_UDP-D-XYLOSE SYNTHASE 2"/>
    <property type="match status" value="1"/>
</dbReference>
<dbReference type="SUPFAM" id="SSF51735">
    <property type="entry name" value="NAD(P)-binding Rossmann-fold domains"/>
    <property type="match status" value="1"/>
</dbReference>
<sequence length="317" mass="34610">MSHYVVTGGAGFIGSAITRRLLAEGAGRVVVIDNLLSGRESNLEEIRARIDFQRADIRNYEEIAPLIRGAAVVFHEAAIPSVPRSIEDPVPSHDVNANGTFNVLRAAKEGQAGRVVYAASSSAYGDTEVLPKVEDMTPRPKSPYALQKLLGEYYCNVFTGVYGLETVALRYFNVYGPRQDPGSPYSGVLSLFMKAALNRTAPTIFGDGEQSRDFTYVEDVAELNLKAARAKGVAGKVYNGGNGGRITLNQAWALLQKLEGIEIPSVYGPPRAGDVRDSQADTTLAVRELGHAPRYSFEEGMRLTLEWYRSQHVLQAR</sequence>
<dbReference type="OrthoDB" id="9766450at2"/>
<dbReference type="eggNOG" id="COG0451">
    <property type="taxonomic scope" value="Bacteria"/>
</dbReference>
<proteinExistence type="predicted"/>
<evidence type="ECO:0000259" key="1">
    <source>
        <dbReference type="Pfam" id="PF01370"/>
    </source>
</evidence>
<dbReference type="CDD" id="cd05256">
    <property type="entry name" value="UDP_AE_SDR_e"/>
    <property type="match status" value="1"/>
</dbReference>
<name>Q01U23_SOLUE</name>
<dbReference type="InterPro" id="IPR050177">
    <property type="entry name" value="Lipid_A_modif_metabolic_enz"/>
</dbReference>
<dbReference type="KEGG" id="sus:Acid_5906"/>
<dbReference type="HOGENOM" id="CLU_007383_1_7_0"/>
<dbReference type="PANTHER" id="PTHR43245">
    <property type="entry name" value="BIFUNCTIONAL POLYMYXIN RESISTANCE PROTEIN ARNA"/>
    <property type="match status" value="1"/>
</dbReference>
<dbReference type="AlphaFoldDB" id="Q01U23"/>
<dbReference type="EMBL" id="CP000473">
    <property type="protein sequence ID" value="ABJ86847.1"/>
    <property type="molecule type" value="Genomic_DNA"/>
</dbReference>
<dbReference type="Gene3D" id="3.90.25.10">
    <property type="entry name" value="UDP-galactose 4-epimerase, domain 1"/>
    <property type="match status" value="1"/>
</dbReference>
<feature type="domain" description="NAD-dependent epimerase/dehydratase" evidence="1">
    <location>
        <begin position="5"/>
        <end position="239"/>
    </location>
</feature>
<dbReference type="PRINTS" id="PR01713">
    <property type="entry name" value="NUCEPIMERASE"/>
</dbReference>
<dbReference type="Pfam" id="PF01370">
    <property type="entry name" value="Epimerase"/>
    <property type="match status" value="1"/>
</dbReference>
<dbReference type="Gene3D" id="3.40.50.720">
    <property type="entry name" value="NAD(P)-binding Rossmann-like Domain"/>
    <property type="match status" value="1"/>
</dbReference>